<gene>
    <name evidence="1" type="ORF">N783_14340</name>
</gene>
<dbReference type="Proteomes" id="UP000030403">
    <property type="component" value="Unassembled WGS sequence"/>
</dbReference>
<reference evidence="1 2" key="1">
    <citation type="submission" date="2013-08" db="EMBL/GenBank/DDBJ databases">
        <authorList>
            <person name="Huang J."/>
            <person name="Wang G."/>
        </authorList>
    </citation>
    <scope>NUCLEOTIDE SEQUENCE [LARGE SCALE GENOMIC DNA]</scope>
    <source>
        <strain evidence="1 2">BH030004</strain>
    </source>
</reference>
<keyword evidence="2" id="KW-1185">Reference proteome</keyword>
<organism evidence="1 2">
    <name type="scientific">Pontibacillus marinus BH030004 = DSM 16465</name>
    <dbReference type="NCBI Taxonomy" id="1385511"/>
    <lineage>
        <taxon>Bacteria</taxon>
        <taxon>Bacillati</taxon>
        <taxon>Bacillota</taxon>
        <taxon>Bacilli</taxon>
        <taxon>Bacillales</taxon>
        <taxon>Bacillaceae</taxon>
        <taxon>Pontibacillus</taxon>
    </lineage>
</organism>
<protein>
    <submittedName>
        <fullName evidence="1">Uncharacterized protein</fullName>
    </submittedName>
</protein>
<dbReference type="EMBL" id="AVPF01000055">
    <property type="protein sequence ID" value="KGX84497.1"/>
    <property type="molecule type" value="Genomic_DNA"/>
</dbReference>
<name>A0A0A5HLN6_9BACI</name>
<sequence>MVTNGTAAIVRFSDVDHGGESYMHQSDLKPYM</sequence>
<dbReference type="AlphaFoldDB" id="A0A0A5HLN6"/>
<comment type="caution">
    <text evidence="1">The sequence shown here is derived from an EMBL/GenBank/DDBJ whole genome shotgun (WGS) entry which is preliminary data.</text>
</comment>
<evidence type="ECO:0000313" key="1">
    <source>
        <dbReference type="EMBL" id="KGX84497.1"/>
    </source>
</evidence>
<evidence type="ECO:0000313" key="2">
    <source>
        <dbReference type="Proteomes" id="UP000030403"/>
    </source>
</evidence>
<accession>A0A0A5HLN6</accession>
<proteinExistence type="predicted"/>